<evidence type="ECO:0000256" key="1">
    <source>
        <dbReference type="SAM" id="MobiDB-lite"/>
    </source>
</evidence>
<organism evidence="2">
    <name type="scientific">Tetraselmis sp. GSL018</name>
    <dbReference type="NCBI Taxonomy" id="582737"/>
    <lineage>
        <taxon>Eukaryota</taxon>
        <taxon>Viridiplantae</taxon>
        <taxon>Chlorophyta</taxon>
        <taxon>core chlorophytes</taxon>
        <taxon>Chlorodendrophyceae</taxon>
        <taxon>Chlorodendrales</taxon>
        <taxon>Chlorodendraceae</taxon>
        <taxon>Tetraselmis</taxon>
    </lineage>
</organism>
<dbReference type="AlphaFoldDB" id="A0A061RND8"/>
<reference evidence="2" key="1">
    <citation type="submission" date="2014-05" db="EMBL/GenBank/DDBJ databases">
        <title>The transcriptome of the halophilic microalga Tetraselmis sp. GSL018 isolated from the Great Salt Lake, Utah.</title>
        <authorList>
            <person name="Jinkerson R.E."/>
            <person name="D'Adamo S."/>
            <person name="Posewitz M.C."/>
        </authorList>
    </citation>
    <scope>NUCLEOTIDE SEQUENCE</scope>
    <source>
        <strain evidence="2">GSL018</strain>
    </source>
</reference>
<evidence type="ECO:0000313" key="2">
    <source>
        <dbReference type="EMBL" id="JAC72155.1"/>
    </source>
</evidence>
<dbReference type="EMBL" id="GBEZ01013871">
    <property type="protein sequence ID" value="JAC72155.1"/>
    <property type="molecule type" value="Transcribed_RNA"/>
</dbReference>
<feature type="region of interest" description="Disordered" evidence="1">
    <location>
        <begin position="96"/>
        <end position="126"/>
    </location>
</feature>
<sequence length="284" mass="31820">MKSVRRFTEVGMSLGPTTNDGIMDCSVDGAVDFILSPARNEISDTEELTQRRDAKKLKREHWDRWFVVDSGGGVKFVDKDELLSIENSVENVDSDLQLSSCTTSTPPGVSPDSSCTPKPAHKRNLSQVSNSTAEFYTNFEEVPSSTNEESRVPSQCGLSHNAERQSENQLSQVADTSETQYIRNTSIPACGWFKSCRSCGCWTGATLLVDKHEVPMCGRCQSRWNRIVEGGEPNFFSADGRCDLLKRHVQKYLNRRDPLGRPEKCQQALLEVHQAWIIHNGEEM</sequence>
<name>A0A061RND8_9CHLO</name>
<gene>
    <name evidence="2" type="ORF">TSPGSL018_363</name>
</gene>
<feature type="compositionally biased region" description="Polar residues" evidence="1">
    <location>
        <begin position="96"/>
        <end position="116"/>
    </location>
</feature>
<proteinExistence type="predicted"/>
<protein>
    <submittedName>
        <fullName evidence="2">Uncharacterized protein</fullName>
    </submittedName>
</protein>
<accession>A0A061RND8</accession>